<feature type="signal peptide" evidence="1">
    <location>
        <begin position="1"/>
        <end position="23"/>
    </location>
</feature>
<name>A0A0E9XLJ3_ANGAN</name>
<dbReference type="AlphaFoldDB" id="A0A0E9XLJ3"/>
<reference evidence="2" key="1">
    <citation type="submission" date="2014-11" db="EMBL/GenBank/DDBJ databases">
        <authorList>
            <person name="Amaro Gonzalez C."/>
        </authorList>
    </citation>
    <scope>NUCLEOTIDE SEQUENCE</scope>
</reference>
<feature type="chain" id="PRO_5002435086" evidence="1">
    <location>
        <begin position="24"/>
        <end position="49"/>
    </location>
</feature>
<proteinExistence type="predicted"/>
<dbReference type="EMBL" id="GBXM01005316">
    <property type="protein sequence ID" value="JAI03262.1"/>
    <property type="molecule type" value="Transcribed_RNA"/>
</dbReference>
<sequence length="49" mass="5489">MVLRSDSWCFVLALLCVQQVVNGLCSVTRQEVKTWSLGLGLEFLLSFVV</sequence>
<evidence type="ECO:0000256" key="1">
    <source>
        <dbReference type="SAM" id="SignalP"/>
    </source>
</evidence>
<protein>
    <submittedName>
        <fullName evidence="2">Uncharacterized protein</fullName>
    </submittedName>
</protein>
<reference evidence="2" key="2">
    <citation type="journal article" date="2015" name="Fish Shellfish Immunol.">
        <title>Early steps in the European eel (Anguilla anguilla)-Vibrio vulnificus interaction in the gills: Role of the RtxA13 toxin.</title>
        <authorList>
            <person name="Callol A."/>
            <person name="Pajuelo D."/>
            <person name="Ebbesson L."/>
            <person name="Teles M."/>
            <person name="MacKenzie S."/>
            <person name="Amaro C."/>
        </authorList>
    </citation>
    <scope>NUCLEOTIDE SEQUENCE</scope>
</reference>
<evidence type="ECO:0000313" key="2">
    <source>
        <dbReference type="EMBL" id="JAI03262.1"/>
    </source>
</evidence>
<keyword evidence="1" id="KW-0732">Signal</keyword>
<accession>A0A0E9XLJ3</accession>
<organism evidence="2">
    <name type="scientific">Anguilla anguilla</name>
    <name type="common">European freshwater eel</name>
    <name type="synonym">Muraena anguilla</name>
    <dbReference type="NCBI Taxonomy" id="7936"/>
    <lineage>
        <taxon>Eukaryota</taxon>
        <taxon>Metazoa</taxon>
        <taxon>Chordata</taxon>
        <taxon>Craniata</taxon>
        <taxon>Vertebrata</taxon>
        <taxon>Euteleostomi</taxon>
        <taxon>Actinopterygii</taxon>
        <taxon>Neopterygii</taxon>
        <taxon>Teleostei</taxon>
        <taxon>Anguilliformes</taxon>
        <taxon>Anguillidae</taxon>
        <taxon>Anguilla</taxon>
    </lineage>
</organism>